<dbReference type="Pfam" id="PF00728">
    <property type="entry name" value="Glyco_hydro_20"/>
    <property type="match status" value="1"/>
</dbReference>
<dbReference type="PANTHER" id="PTHR22600">
    <property type="entry name" value="BETA-HEXOSAMINIDASE"/>
    <property type="match status" value="1"/>
</dbReference>
<dbReference type="InterPro" id="IPR017853">
    <property type="entry name" value="GH"/>
</dbReference>
<sequence>MFHSNSTLTSTNFIKRSIFMRFLLVFCFLIIIAINNNNVLAFQYLEGKAEDNIYPKPLYVESSSNNHDCIRIAVNSTLQFQGGWTLDERQAIRAFYHVFFLNINPTHWRDVFYDFPVPQINIVLNPSLTQTDFAYNNTIPFGSNERYDIYANKGYIRIVAPSTFGVQNAFKTIAQLSYINSDHQICVTFLPFSIRDEPTYRYRGLMIDTGRIYYEVDFIKSVIRGMSSLKLNALHWHISDDQSFPFEIMEYPYLHIKGASHLGFIHNGIQTPQTRFYNTDEIKSIIDYAAIYGVRVIPEIDMPAHARSWGKGYNISTVCPGYLLPFINTLSFDYTLNVPLDISLELTYEIITAIIKSIATLFRDPYVHLGGDEIPVGCWGEDLAMMKRMASYGYSDPNTYFNEKSIEKDGSIVERGFSDRVWHRLIAISEKLWSSRNSTSKVDKQTIERATRFAKHLENQDIDIGDTINRIKNYDTEFN</sequence>
<dbReference type="PRINTS" id="PR00738">
    <property type="entry name" value="GLHYDRLASE20"/>
</dbReference>
<dbReference type="SUPFAM" id="SSF55545">
    <property type="entry name" value="beta-N-acetylhexosaminidase-like domain"/>
    <property type="match status" value="1"/>
</dbReference>
<dbReference type="InterPro" id="IPR025705">
    <property type="entry name" value="Beta_hexosaminidase_sua/sub"/>
</dbReference>
<organism evidence="7 8">
    <name type="scientific">Heterostelium pallidum (strain ATCC 26659 / Pp 5 / PN500)</name>
    <name type="common">Cellular slime mold</name>
    <name type="synonym">Polysphondylium pallidum</name>
    <dbReference type="NCBI Taxonomy" id="670386"/>
    <lineage>
        <taxon>Eukaryota</taxon>
        <taxon>Amoebozoa</taxon>
        <taxon>Evosea</taxon>
        <taxon>Eumycetozoa</taxon>
        <taxon>Dictyostelia</taxon>
        <taxon>Acytosteliales</taxon>
        <taxon>Acytosteliaceae</taxon>
        <taxon>Heterostelium</taxon>
    </lineage>
</organism>
<gene>
    <name evidence="7" type="primary">nagE</name>
    <name evidence="7" type="ORF">PPL_06231</name>
</gene>
<comment type="caution">
    <text evidence="7">The sequence shown here is derived from an EMBL/GenBank/DDBJ whole genome shotgun (WGS) entry which is preliminary data.</text>
</comment>
<evidence type="ECO:0000256" key="1">
    <source>
        <dbReference type="ARBA" id="ARBA00001231"/>
    </source>
</evidence>
<dbReference type="SUPFAM" id="SSF51445">
    <property type="entry name" value="(Trans)glycosidases"/>
    <property type="match status" value="1"/>
</dbReference>
<name>D3BCK6_HETP5</name>
<dbReference type="GO" id="GO:0005764">
    <property type="term" value="C:lysosome"/>
    <property type="evidence" value="ECO:0007669"/>
    <property type="project" value="TreeGrafter"/>
</dbReference>
<keyword evidence="8" id="KW-1185">Reference proteome</keyword>
<dbReference type="FunCoup" id="D3BCK6">
    <property type="interactions" value="3"/>
</dbReference>
<dbReference type="GO" id="GO:0016020">
    <property type="term" value="C:membrane"/>
    <property type="evidence" value="ECO:0007669"/>
    <property type="project" value="TreeGrafter"/>
</dbReference>
<dbReference type="GO" id="GO:0005975">
    <property type="term" value="P:carbohydrate metabolic process"/>
    <property type="evidence" value="ECO:0007669"/>
    <property type="project" value="InterPro"/>
</dbReference>
<dbReference type="GO" id="GO:0004563">
    <property type="term" value="F:beta-N-acetylhexosaminidase activity"/>
    <property type="evidence" value="ECO:0007669"/>
    <property type="project" value="UniProtKB-EC"/>
</dbReference>
<dbReference type="InterPro" id="IPR029018">
    <property type="entry name" value="Hex-like_dom2"/>
</dbReference>
<dbReference type="EC" id="3.2.1.52" evidence="3"/>
<evidence type="ECO:0000313" key="8">
    <source>
        <dbReference type="Proteomes" id="UP000001396"/>
    </source>
</evidence>
<dbReference type="Proteomes" id="UP000001396">
    <property type="component" value="Unassembled WGS sequence"/>
</dbReference>
<dbReference type="GO" id="GO:0030203">
    <property type="term" value="P:glycosaminoglycan metabolic process"/>
    <property type="evidence" value="ECO:0007669"/>
    <property type="project" value="TreeGrafter"/>
</dbReference>
<feature type="domain" description="Glycoside hydrolase family 20 catalytic" evidence="6">
    <location>
        <begin position="200"/>
        <end position="399"/>
    </location>
</feature>
<dbReference type="PANTHER" id="PTHR22600:SF23">
    <property type="entry name" value="BETA-N-ACETYLHEXOSAMINIDASE"/>
    <property type="match status" value="1"/>
</dbReference>
<reference evidence="7 8" key="1">
    <citation type="journal article" date="2011" name="Genome Res.">
        <title>Phylogeny-wide analysis of social amoeba genomes highlights ancient origins for complex intercellular communication.</title>
        <authorList>
            <person name="Heidel A.J."/>
            <person name="Lawal H.M."/>
            <person name="Felder M."/>
            <person name="Schilde C."/>
            <person name="Helps N.R."/>
            <person name="Tunggal B."/>
            <person name="Rivero F."/>
            <person name="John U."/>
            <person name="Schleicher M."/>
            <person name="Eichinger L."/>
            <person name="Platzer M."/>
            <person name="Noegel A.A."/>
            <person name="Schaap P."/>
            <person name="Gloeckner G."/>
        </authorList>
    </citation>
    <scope>NUCLEOTIDE SEQUENCE [LARGE SCALE GENOMIC DNA]</scope>
    <source>
        <strain evidence="8">ATCC 26659 / Pp 5 / PN500</strain>
    </source>
</reference>
<keyword evidence="4 7" id="KW-0378">Hydrolase</keyword>
<dbReference type="STRING" id="670386.D3BCK6"/>
<evidence type="ECO:0000259" key="6">
    <source>
        <dbReference type="Pfam" id="PF00728"/>
    </source>
</evidence>
<dbReference type="AlphaFoldDB" id="D3BCK6"/>
<feature type="active site" description="Proton donor" evidence="5">
    <location>
        <position position="373"/>
    </location>
</feature>
<comment type="similarity">
    <text evidence="2">Belongs to the glycosyl hydrolase 20 family.</text>
</comment>
<evidence type="ECO:0000256" key="4">
    <source>
        <dbReference type="ARBA" id="ARBA00022801"/>
    </source>
</evidence>
<dbReference type="EMBL" id="ADBJ01000028">
    <property type="protein sequence ID" value="EFA80648.1"/>
    <property type="molecule type" value="Genomic_DNA"/>
</dbReference>
<dbReference type="RefSeq" id="XP_020432768.1">
    <property type="nucleotide sequence ID" value="XM_020577094.1"/>
</dbReference>
<dbReference type="Gene3D" id="3.20.20.80">
    <property type="entry name" value="Glycosidases"/>
    <property type="match status" value="1"/>
</dbReference>
<evidence type="ECO:0000256" key="3">
    <source>
        <dbReference type="ARBA" id="ARBA00012663"/>
    </source>
</evidence>
<comment type="catalytic activity">
    <reaction evidence="1">
        <text>Hydrolysis of terminal non-reducing N-acetyl-D-hexosamine residues in N-acetyl-beta-D-hexosaminides.</text>
        <dbReference type="EC" id="3.2.1.52"/>
    </reaction>
</comment>
<dbReference type="InterPro" id="IPR015883">
    <property type="entry name" value="Glyco_hydro_20_cat"/>
</dbReference>
<protein>
    <recommendedName>
        <fullName evidence="3">beta-N-acetylhexosaminidase</fullName>
        <ecNumber evidence="3">3.2.1.52</ecNumber>
    </recommendedName>
</protein>
<evidence type="ECO:0000256" key="5">
    <source>
        <dbReference type="PIRSR" id="PIRSR001093-1"/>
    </source>
</evidence>
<evidence type="ECO:0000313" key="7">
    <source>
        <dbReference type="EMBL" id="EFA80648.1"/>
    </source>
</evidence>
<dbReference type="InParanoid" id="D3BCK6"/>
<accession>D3BCK6</accession>
<proteinExistence type="inferred from homology"/>
<evidence type="ECO:0000256" key="2">
    <source>
        <dbReference type="ARBA" id="ARBA00006285"/>
    </source>
</evidence>
<dbReference type="GeneID" id="31361714"/>
<dbReference type="PIRSF" id="PIRSF001093">
    <property type="entry name" value="B-hxosamndse_ab_euk"/>
    <property type="match status" value="1"/>
</dbReference>
<dbReference type="Gene3D" id="3.30.379.10">
    <property type="entry name" value="Chitobiase/beta-hexosaminidase domain 2-like"/>
    <property type="match status" value="1"/>
</dbReference>